<dbReference type="AlphaFoldDB" id="A0A2H5T2B1"/>
<keyword evidence="2" id="KW-1185">Reference proteome</keyword>
<organism evidence="1 2">
    <name type="scientific">Rhizophagus irregularis (strain DAOM 181602 / DAOM 197198 / MUCL 43194)</name>
    <name type="common">Arbuscular mycorrhizal fungus</name>
    <name type="synonym">Glomus intraradices</name>
    <dbReference type="NCBI Taxonomy" id="747089"/>
    <lineage>
        <taxon>Eukaryota</taxon>
        <taxon>Fungi</taxon>
        <taxon>Fungi incertae sedis</taxon>
        <taxon>Mucoromycota</taxon>
        <taxon>Glomeromycotina</taxon>
        <taxon>Glomeromycetes</taxon>
        <taxon>Glomerales</taxon>
        <taxon>Glomeraceae</taxon>
        <taxon>Rhizophagus</taxon>
    </lineage>
</organism>
<evidence type="ECO:0000313" key="2">
    <source>
        <dbReference type="Proteomes" id="UP000018888"/>
    </source>
</evidence>
<proteinExistence type="predicted"/>
<reference evidence="1 2" key="1">
    <citation type="journal article" date="2013" name="Proc. Natl. Acad. Sci. U.S.A.">
        <title>Genome of an arbuscular mycorrhizal fungus provides insight into the oldest plant symbiosis.</title>
        <authorList>
            <person name="Tisserant E."/>
            <person name="Malbreil M."/>
            <person name="Kuo A."/>
            <person name="Kohler A."/>
            <person name="Symeonidi A."/>
            <person name="Balestrini R."/>
            <person name="Charron P."/>
            <person name="Duensing N."/>
            <person name="Frei Dit Frey N."/>
            <person name="Gianinazzi-Pearson V."/>
            <person name="Gilbert L.B."/>
            <person name="Handa Y."/>
            <person name="Herr J.R."/>
            <person name="Hijri M."/>
            <person name="Koul R."/>
            <person name="Kawaguchi M."/>
            <person name="Krajinski F."/>
            <person name="Lammers P.J."/>
            <person name="Masclaux F.G."/>
            <person name="Murat C."/>
            <person name="Morin E."/>
            <person name="Ndikumana S."/>
            <person name="Pagni M."/>
            <person name="Petitpierre D."/>
            <person name="Requena N."/>
            <person name="Rosikiewicz P."/>
            <person name="Riley R."/>
            <person name="Saito K."/>
            <person name="San Clemente H."/>
            <person name="Shapiro H."/>
            <person name="van Tuinen D."/>
            <person name="Becard G."/>
            <person name="Bonfante P."/>
            <person name="Paszkowski U."/>
            <person name="Shachar-Hill Y.Y."/>
            <person name="Tuskan G.A."/>
            <person name="Young P.W."/>
            <person name="Sanders I.R."/>
            <person name="Henrissat B."/>
            <person name="Rensing S.A."/>
            <person name="Grigoriev I.V."/>
            <person name="Corradi N."/>
            <person name="Roux C."/>
            <person name="Martin F."/>
        </authorList>
    </citation>
    <scope>NUCLEOTIDE SEQUENCE [LARGE SCALE GENOMIC DNA]</scope>
    <source>
        <strain evidence="1 2">DAOM 197198</strain>
    </source>
</reference>
<reference evidence="1 2" key="2">
    <citation type="journal article" date="2018" name="New Phytol.">
        <title>High intraspecific genome diversity in the model arbuscular mycorrhizal symbiont Rhizophagus irregularis.</title>
        <authorList>
            <person name="Chen E.C.H."/>
            <person name="Morin E."/>
            <person name="Beaudet D."/>
            <person name="Noel J."/>
            <person name="Yildirir G."/>
            <person name="Ndikumana S."/>
            <person name="Charron P."/>
            <person name="St-Onge C."/>
            <person name="Giorgi J."/>
            <person name="Kruger M."/>
            <person name="Marton T."/>
            <person name="Ropars J."/>
            <person name="Grigoriev I.V."/>
            <person name="Hainaut M."/>
            <person name="Henrissat B."/>
            <person name="Roux C."/>
            <person name="Martin F."/>
            <person name="Corradi N."/>
        </authorList>
    </citation>
    <scope>NUCLEOTIDE SEQUENCE [LARGE SCALE GENOMIC DNA]</scope>
    <source>
        <strain evidence="1 2">DAOM 197198</strain>
    </source>
</reference>
<dbReference type="Proteomes" id="UP000018888">
    <property type="component" value="Unassembled WGS sequence"/>
</dbReference>
<dbReference type="VEuPathDB" id="FungiDB:RhiirFUN_025423"/>
<protein>
    <submittedName>
        <fullName evidence="1">Uncharacterized protein</fullName>
    </submittedName>
</protein>
<name>A0A2H5T2B1_RHIID</name>
<sequence>MKLQSLYLPIAIFICACITFVSVTDAYIVAIFGDLAGGTNCRIWITDQNNNRIGGNGYHRCDAGVAKNITFSDTNNYGVHAQVQFSAKNPKTLGPFNGNTCFIIEGDVFNWSFTQGAC</sequence>
<evidence type="ECO:0000313" key="1">
    <source>
        <dbReference type="EMBL" id="POG67316.1"/>
    </source>
</evidence>
<comment type="caution">
    <text evidence="1">The sequence shown here is derived from an EMBL/GenBank/DDBJ whole genome shotgun (WGS) entry which is preliminary data.</text>
</comment>
<accession>A0A2H5T2B1</accession>
<dbReference type="PROSITE" id="PS51257">
    <property type="entry name" value="PROKAR_LIPOPROTEIN"/>
    <property type="match status" value="1"/>
</dbReference>
<dbReference type="EMBL" id="AUPC02000173">
    <property type="protein sequence ID" value="POG67316.1"/>
    <property type="molecule type" value="Genomic_DNA"/>
</dbReference>
<gene>
    <name evidence="1" type="ORF">GLOIN_2v1800890</name>
</gene>